<accession>A0AAR5PTW5</accession>
<dbReference type="EnsemblMetazoa" id="XM_019908697.1">
    <property type="protein sequence ID" value="XP_019764256.1"/>
    <property type="gene ID" value="LOC109540347"/>
</dbReference>
<evidence type="ECO:0000313" key="1">
    <source>
        <dbReference type="EnsemblMetazoa" id="XP_019764256.1"/>
    </source>
</evidence>
<dbReference type="GeneID" id="109540347"/>
<dbReference type="RefSeq" id="XP_019764256.1">
    <property type="nucleotide sequence ID" value="XM_019908697.2"/>
</dbReference>
<organism evidence="1 2">
    <name type="scientific">Dendroctonus ponderosae</name>
    <name type="common">Mountain pine beetle</name>
    <dbReference type="NCBI Taxonomy" id="77166"/>
    <lineage>
        <taxon>Eukaryota</taxon>
        <taxon>Metazoa</taxon>
        <taxon>Ecdysozoa</taxon>
        <taxon>Arthropoda</taxon>
        <taxon>Hexapoda</taxon>
        <taxon>Insecta</taxon>
        <taxon>Pterygota</taxon>
        <taxon>Neoptera</taxon>
        <taxon>Endopterygota</taxon>
        <taxon>Coleoptera</taxon>
        <taxon>Polyphaga</taxon>
        <taxon>Cucujiformia</taxon>
        <taxon>Curculionidae</taxon>
        <taxon>Scolytinae</taxon>
        <taxon>Dendroctonus</taxon>
    </lineage>
</organism>
<dbReference type="AlphaFoldDB" id="A0AAR5PTW5"/>
<reference evidence="1" key="2">
    <citation type="submission" date="2024-08" db="UniProtKB">
        <authorList>
            <consortium name="EnsemblMetazoa"/>
        </authorList>
    </citation>
    <scope>IDENTIFICATION</scope>
</reference>
<reference evidence="2" key="1">
    <citation type="journal article" date="2013" name="Genome Biol.">
        <title>Draft genome of the mountain pine beetle, Dendroctonus ponderosae Hopkins, a major forest pest.</title>
        <authorList>
            <person name="Keeling C.I."/>
            <person name="Yuen M.M."/>
            <person name="Liao N.Y."/>
            <person name="Docking T.R."/>
            <person name="Chan S.K."/>
            <person name="Taylor G.A."/>
            <person name="Palmquist D.L."/>
            <person name="Jackman S.D."/>
            <person name="Nguyen A."/>
            <person name="Li M."/>
            <person name="Henderson H."/>
            <person name="Janes J.K."/>
            <person name="Zhao Y."/>
            <person name="Pandoh P."/>
            <person name="Moore R."/>
            <person name="Sperling F.A."/>
            <person name="Huber D.P."/>
            <person name="Birol I."/>
            <person name="Jones S.J."/>
            <person name="Bohlmann J."/>
        </authorList>
    </citation>
    <scope>NUCLEOTIDE SEQUENCE</scope>
</reference>
<keyword evidence="2" id="KW-1185">Reference proteome</keyword>
<dbReference type="Proteomes" id="UP000019118">
    <property type="component" value="Unassembled WGS sequence"/>
</dbReference>
<sequence>MTSEDIVQIFSPRRVLLKRSVSATDLNLPGFAALNLRDTKSFSGNMDDIKSAPQKLMEKIKGNDDEIHFTDGIETKDIYNNDTIIVNREALFHGGKSYSINDIAFHWKKDCRMWLWKNAANTRKNKSVGDQIKAQLIKG</sequence>
<proteinExistence type="predicted"/>
<protein>
    <submittedName>
        <fullName evidence="1">Uncharacterized protein</fullName>
    </submittedName>
</protein>
<evidence type="ECO:0000313" key="2">
    <source>
        <dbReference type="Proteomes" id="UP000019118"/>
    </source>
</evidence>
<name>A0AAR5PTW5_DENPD</name>
<dbReference type="KEGG" id="dpa:109540347"/>